<reference evidence="1 2" key="1">
    <citation type="submission" date="2023-07" db="EMBL/GenBank/DDBJ databases">
        <title>Sequencing the genomes of 1000 actinobacteria strains.</title>
        <authorList>
            <person name="Klenk H.-P."/>
        </authorList>
    </citation>
    <scope>NUCLEOTIDE SEQUENCE [LARGE SCALE GENOMIC DNA]</scope>
    <source>
        <strain evidence="1 2">GD13</strain>
    </source>
</reference>
<evidence type="ECO:0008006" key="3">
    <source>
        <dbReference type="Google" id="ProtNLM"/>
    </source>
</evidence>
<evidence type="ECO:0000313" key="2">
    <source>
        <dbReference type="Proteomes" id="UP001240447"/>
    </source>
</evidence>
<name>A0ABT9NNL2_9ACTN</name>
<organism evidence="1 2">
    <name type="scientific">Nocardioides massiliensis</name>
    <dbReference type="NCBI Taxonomy" id="1325935"/>
    <lineage>
        <taxon>Bacteria</taxon>
        <taxon>Bacillati</taxon>
        <taxon>Actinomycetota</taxon>
        <taxon>Actinomycetes</taxon>
        <taxon>Propionibacteriales</taxon>
        <taxon>Nocardioidaceae</taxon>
        <taxon>Nocardioides</taxon>
    </lineage>
</organism>
<comment type="caution">
    <text evidence="1">The sequence shown here is derived from an EMBL/GenBank/DDBJ whole genome shotgun (WGS) entry which is preliminary data.</text>
</comment>
<dbReference type="InterPro" id="IPR029052">
    <property type="entry name" value="Metallo-depent_PP-like"/>
</dbReference>
<dbReference type="RefSeq" id="WP_181641591.1">
    <property type="nucleotide sequence ID" value="NZ_CCXJ01000108.1"/>
</dbReference>
<dbReference type="Gene3D" id="3.60.21.10">
    <property type="match status" value="1"/>
</dbReference>
<dbReference type="Proteomes" id="UP001240447">
    <property type="component" value="Unassembled WGS sequence"/>
</dbReference>
<evidence type="ECO:0000313" key="1">
    <source>
        <dbReference type="EMBL" id="MDP9821789.1"/>
    </source>
</evidence>
<accession>A0ABT9NNL2</accession>
<protein>
    <recommendedName>
        <fullName evidence="3">5'-Nucleotidase C-terminal domain-containing protein</fullName>
    </recommendedName>
</protein>
<gene>
    <name evidence="1" type="ORF">J2S59_001598</name>
</gene>
<dbReference type="SUPFAM" id="SSF56300">
    <property type="entry name" value="Metallo-dependent phosphatases"/>
    <property type="match status" value="1"/>
</dbReference>
<dbReference type="EMBL" id="JAUSQM010000001">
    <property type="protein sequence ID" value="MDP9821789.1"/>
    <property type="molecule type" value="Genomic_DNA"/>
</dbReference>
<keyword evidence="2" id="KW-1185">Reference proteome</keyword>
<sequence length="191" mass="20837">MAGASLLSSASQDDAPTIDLFNALGVDAAALGNHEFDRGLGKVAKVIGLDVDEAVRRNAALDEAHVIDPADPYPLPDASADLWVCAMTPNKWGYIGLGARAVPNALHVGFLKKLQPHRQAQDVFPTTYLMNTRRDLERWFPADQWELAAYTINTEPAYFGASKLAWGAALTLLNRAPRPLGATWLIFARRK</sequence>
<proteinExistence type="predicted"/>